<evidence type="ECO:0000256" key="1">
    <source>
        <dbReference type="SAM" id="MobiDB-lite"/>
    </source>
</evidence>
<feature type="compositionally biased region" description="Polar residues" evidence="1">
    <location>
        <begin position="357"/>
        <end position="367"/>
    </location>
</feature>
<reference evidence="2 3" key="1">
    <citation type="submission" date="2024-02" db="EMBL/GenBank/DDBJ databases">
        <title>A draft genome for the cacao thread blight pathogen Marasmius crinis-equi.</title>
        <authorList>
            <person name="Cohen S.P."/>
            <person name="Baruah I.K."/>
            <person name="Amoako-Attah I."/>
            <person name="Bukari Y."/>
            <person name="Meinhardt L.W."/>
            <person name="Bailey B.A."/>
        </authorList>
    </citation>
    <scope>NUCLEOTIDE SEQUENCE [LARGE SCALE GENOMIC DNA]</scope>
    <source>
        <strain evidence="2 3">GH-76</strain>
    </source>
</reference>
<feature type="compositionally biased region" description="Low complexity" evidence="1">
    <location>
        <begin position="65"/>
        <end position="81"/>
    </location>
</feature>
<feature type="non-terminal residue" evidence="2">
    <location>
        <position position="671"/>
    </location>
</feature>
<feature type="compositionally biased region" description="Low complexity" evidence="1">
    <location>
        <begin position="386"/>
        <end position="401"/>
    </location>
</feature>
<gene>
    <name evidence="2" type="ORF">V5O48_014306</name>
</gene>
<comment type="caution">
    <text evidence="2">The sequence shown here is derived from an EMBL/GenBank/DDBJ whole genome shotgun (WGS) entry which is preliminary data.</text>
</comment>
<feature type="region of interest" description="Disordered" evidence="1">
    <location>
        <begin position="563"/>
        <end position="602"/>
    </location>
</feature>
<feature type="region of interest" description="Disordered" evidence="1">
    <location>
        <begin position="58"/>
        <end position="85"/>
    </location>
</feature>
<feature type="compositionally biased region" description="Basic and acidic residues" evidence="1">
    <location>
        <begin position="569"/>
        <end position="578"/>
    </location>
</feature>
<dbReference type="EMBL" id="JBAHYK010001526">
    <property type="protein sequence ID" value="KAL0567693.1"/>
    <property type="molecule type" value="Genomic_DNA"/>
</dbReference>
<evidence type="ECO:0000313" key="3">
    <source>
        <dbReference type="Proteomes" id="UP001465976"/>
    </source>
</evidence>
<feature type="region of interest" description="Disordered" evidence="1">
    <location>
        <begin position="357"/>
        <end position="402"/>
    </location>
</feature>
<accession>A0ABR3EXM9</accession>
<sequence>MGLFEGLAARLIKFFGNYGDAYQTNNEGSGNTTNNNSTVDMRHNFSIGQIGNRTANEELKTSNDGSSTSQQSAASTGSSSSETVPEDITFSDRYVSLLLRSKLGYPMWKPSPNPTPIGVEGDTGIRVGDVGILKSNTPFDTLFNITQSRNSAINAMGVPSGFQPLSSIRLMTDDPCHSAGAVISQPGGSISVPEAVSSGSGHRTYHFTSSHPHGALLMLPRGSCYQTVSNTSLFRRYVQKHWRGWYDFAEEHGDLNRDQELYVVTGFEKCCSWALAVFDHVAINSSISLPLTVEEDRDFYRWGNSSEKFYCDPRCETRSHPVSRRQGPEGMLNRNQCVFLHGFWVNRFGEHSEACKTSNTKVTSQDDASFEPGDGRNWGSRNPFRSTGSFSSPVSSPSSGSDNAGGFSRSILQARGSDVFEVEISDFDLHYEFMTLNPCRAINQFILSLLHRLDPSLLSPDCVAISHDSTWMSEEIGVEAFSSGNELIKQICAQYKFVIEKGKFIVDLYLHPSANSGFSEVDTIHTESLSEDFQDRTRVHLGRSKTLIPVYLEIRPSENEKFQPSLSVIREDGHRDEGSSSQALSRENEIRPSATSANVSSGRKLKRLGSGAYSNISLCAWHDPLASEMPLAAMEMSTVRPDWAGKRLVAVKAIKGTWQNDEEWQKLPEIQ</sequence>
<organism evidence="2 3">
    <name type="scientific">Marasmius crinis-equi</name>
    <dbReference type="NCBI Taxonomy" id="585013"/>
    <lineage>
        <taxon>Eukaryota</taxon>
        <taxon>Fungi</taxon>
        <taxon>Dikarya</taxon>
        <taxon>Basidiomycota</taxon>
        <taxon>Agaricomycotina</taxon>
        <taxon>Agaricomycetes</taxon>
        <taxon>Agaricomycetidae</taxon>
        <taxon>Agaricales</taxon>
        <taxon>Marasmiineae</taxon>
        <taxon>Marasmiaceae</taxon>
        <taxon>Marasmius</taxon>
    </lineage>
</organism>
<dbReference type="Proteomes" id="UP001465976">
    <property type="component" value="Unassembled WGS sequence"/>
</dbReference>
<proteinExistence type="predicted"/>
<keyword evidence="3" id="KW-1185">Reference proteome</keyword>
<evidence type="ECO:0000313" key="2">
    <source>
        <dbReference type="EMBL" id="KAL0567693.1"/>
    </source>
</evidence>
<protein>
    <submittedName>
        <fullName evidence="2">Uncharacterized protein</fullName>
    </submittedName>
</protein>
<name>A0ABR3EXM9_9AGAR</name>